<dbReference type="EMBL" id="CP146016">
    <property type="protein sequence ID" value="WWQ60867.1"/>
    <property type="molecule type" value="Genomic_DNA"/>
</dbReference>
<keyword evidence="1" id="KW-0378">Hydrolase</keyword>
<keyword evidence="2" id="KW-0472">Membrane</keyword>
<reference evidence="3 4" key="1">
    <citation type="submission" date="2024-02" db="EMBL/GenBank/DDBJ databases">
        <title>STSV induces naive adaptation in Sulfolobus.</title>
        <authorList>
            <person name="Xiang X."/>
            <person name="Song M."/>
        </authorList>
    </citation>
    <scope>NUCLEOTIDE SEQUENCE [LARGE SCALE GENOMIC DNA]</scope>
    <source>
        <strain evidence="3 4">RT2</strain>
    </source>
</reference>
<keyword evidence="2" id="KW-0812">Transmembrane</keyword>
<dbReference type="RefSeq" id="WP_338602314.1">
    <property type="nucleotide sequence ID" value="NZ_CP146016.1"/>
</dbReference>
<protein>
    <submittedName>
        <fullName evidence="3">Alkaline phosphatase family protein</fullName>
    </submittedName>
</protein>
<evidence type="ECO:0000313" key="3">
    <source>
        <dbReference type="EMBL" id="WWQ60867.1"/>
    </source>
</evidence>
<sequence>MEAKKLAYISLLLVFFSVLTVFNTMGYAVTTQTPIKHVIIIILENHAFDSIFGTYPFGYPPIVNNITLNLMRPVNYIYNLSLVNILKQNNGNITWITLTYGNKTYHPYYANTTVLKDPLEGYNYYHIDWNYGKMNGFINGSGVQSLAYISYEQVPLLWDYAEEYVLFDNYFSPTLSLTVPNRIDYIVGFPAPVNSDAPQFGELPINDSILYQLSENNISWGWYEYGYSQDYQILSPDLYLGYNNTAPLPVSLLKGANMWNSHYHDLTDFLNQAKNGSLPAVSFVMFTGIMGYDDHIPGYDIHPPYNTTLAMLAIMNVINAVMEGPDWNSSAIFITFDEGGGYYDQVPPPIIQGNGYDPAITRYLPGYFSLGQRIPLLVISPYAKEGFIDNYTASGYSILAFIDYDFNLPYLTPIVKELGPQSILYAFNFSMKPRPPIILTPSNWTYPIPLQYPIHYGYVATINNNYTTYQLLYQKMGIGNYSLPKYFVIANANSVKTQTSNTSIENMIPLIIVVIALAIFVSYLVLYKKRNI</sequence>
<dbReference type="AlphaFoldDB" id="A0AAX4L2D9"/>
<dbReference type="GO" id="GO:0042578">
    <property type="term" value="F:phosphoric ester hydrolase activity"/>
    <property type="evidence" value="ECO:0007669"/>
    <property type="project" value="UniProtKB-ARBA"/>
</dbReference>
<dbReference type="InterPro" id="IPR007312">
    <property type="entry name" value="Phosphoesterase"/>
</dbReference>
<organism evidence="3 4">
    <name type="scientific">Sulfolobus tengchongensis</name>
    <dbReference type="NCBI Taxonomy" id="207809"/>
    <lineage>
        <taxon>Archaea</taxon>
        <taxon>Thermoproteota</taxon>
        <taxon>Thermoprotei</taxon>
        <taxon>Sulfolobales</taxon>
        <taxon>Sulfolobaceae</taxon>
        <taxon>Sulfolobus</taxon>
    </lineage>
</organism>
<keyword evidence="4" id="KW-1185">Reference proteome</keyword>
<keyword evidence="2" id="KW-1133">Transmembrane helix</keyword>
<dbReference type="InterPro" id="IPR017850">
    <property type="entry name" value="Alkaline_phosphatase_core_sf"/>
</dbReference>
<dbReference type="Pfam" id="PF04185">
    <property type="entry name" value="Phosphoesterase"/>
    <property type="match status" value="1"/>
</dbReference>
<evidence type="ECO:0000256" key="1">
    <source>
        <dbReference type="ARBA" id="ARBA00022801"/>
    </source>
</evidence>
<gene>
    <name evidence="3" type="ORF">V6M85_01960</name>
</gene>
<dbReference type="Proteomes" id="UP001432202">
    <property type="component" value="Chromosome"/>
</dbReference>
<evidence type="ECO:0000313" key="4">
    <source>
        <dbReference type="Proteomes" id="UP001432202"/>
    </source>
</evidence>
<dbReference type="Gene3D" id="3.40.720.10">
    <property type="entry name" value="Alkaline Phosphatase, subunit A"/>
    <property type="match status" value="2"/>
</dbReference>
<dbReference type="PANTHER" id="PTHR31956:SF1">
    <property type="entry name" value="NON-SPECIFIC PHOSPHOLIPASE C1"/>
    <property type="match status" value="1"/>
</dbReference>
<name>A0AAX4L2D9_9CREN</name>
<proteinExistence type="predicted"/>
<feature type="transmembrane region" description="Helical" evidence="2">
    <location>
        <begin position="507"/>
        <end position="526"/>
    </location>
</feature>
<dbReference type="CDD" id="cd16013">
    <property type="entry name" value="AcpA"/>
    <property type="match status" value="1"/>
</dbReference>
<dbReference type="PANTHER" id="PTHR31956">
    <property type="entry name" value="NON-SPECIFIC PHOSPHOLIPASE C4-RELATED"/>
    <property type="match status" value="1"/>
</dbReference>
<accession>A0AAX4L2D9</accession>
<dbReference type="GeneID" id="89335495"/>
<evidence type="ECO:0000256" key="2">
    <source>
        <dbReference type="SAM" id="Phobius"/>
    </source>
</evidence>